<dbReference type="AlphaFoldDB" id="A0A9W8Q2J0"/>
<dbReference type="EMBL" id="JAPDHF010000001">
    <property type="protein sequence ID" value="KAJ4024663.1"/>
    <property type="molecule type" value="Genomic_DNA"/>
</dbReference>
<feature type="chain" id="PRO_5040788179" description="Extracellular membrane protein CFEM domain-containing protein" evidence="1">
    <location>
        <begin position="18"/>
        <end position="196"/>
    </location>
</feature>
<accession>A0A9W8Q2J0</accession>
<feature type="signal peptide" evidence="1">
    <location>
        <begin position="1"/>
        <end position="17"/>
    </location>
</feature>
<reference evidence="2" key="1">
    <citation type="submission" date="2022-10" db="EMBL/GenBank/DDBJ databases">
        <title>Fusarium specimens isolated from Avocado Roots.</title>
        <authorList>
            <person name="Stajich J."/>
            <person name="Roper C."/>
            <person name="Heimlech-Rivalta G."/>
        </authorList>
    </citation>
    <scope>NUCLEOTIDE SEQUENCE</scope>
    <source>
        <strain evidence="2">CF00143</strain>
    </source>
</reference>
<name>A0A9W8Q2J0_9HYPO</name>
<evidence type="ECO:0000313" key="3">
    <source>
        <dbReference type="Proteomes" id="UP001152130"/>
    </source>
</evidence>
<evidence type="ECO:0008006" key="4">
    <source>
        <dbReference type="Google" id="ProtNLM"/>
    </source>
</evidence>
<comment type="caution">
    <text evidence="2">The sequence shown here is derived from an EMBL/GenBank/DDBJ whole genome shotgun (WGS) entry which is preliminary data.</text>
</comment>
<evidence type="ECO:0000313" key="2">
    <source>
        <dbReference type="EMBL" id="KAJ4024663.1"/>
    </source>
</evidence>
<evidence type="ECO:0000256" key="1">
    <source>
        <dbReference type="SAM" id="SignalP"/>
    </source>
</evidence>
<proteinExistence type="predicted"/>
<protein>
    <recommendedName>
        <fullName evidence="4">Extracellular membrane protein CFEM domain-containing protein</fullName>
    </recommendedName>
</protein>
<dbReference type="Proteomes" id="UP001152130">
    <property type="component" value="Unassembled WGS sequence"/>
</dbReference>
<keyword evidence="3" id="KW-1185">Reference proteome</keyword>
<keyword evidence="1" id="KW-0732">Signal</keyword>
<gene>
    <name evidence="2" type="ORF">NW766_000903</name>
</gene>
<sequence>MASKSMLLFVLATGGLSQKVDIFFQIPSDVNQCVKPCLFRPNNDQIDVGSTLNCRAPYLEKCYCATNDKQADLVSEHIDSCAQASCSAGIETKDASSMRMYYASYCMENGYTADAMTEWFTGTVVQEATRASREDMWGWDPTATGRADLFDGRDKEIPSWAKDGDSSATESSSGAESRAVGLFLGISLLVASLQLV</sequence>
<organism evidence="2 3">
    <name type="scientific">Fusarium irregulare</name>
    <dbReference type="NCBI Taxonomy" id="2494466"/>
    <lineage>
        <taxon>Eukaryota</taxon>
        <taxon>Fungi</taxon>
        <taxon>Dikarya</taxon>
        <taxon>Ascomycota</taxon>
        <taxon>Pezizomycotina</taxon>
        <taxon>Sordariomycetes</taxon>
        <taxon>Hypocreomycetidae</taxon>
        <taxon>Hypocreales</taxon>
        <taxon>Nectriaceae</taxon>
        <taxon>Fusarium</taxon>
        <taxon>Fusarium incarnatum-equiseti species complex</taxon>
    </lineage>
</organism>